<reference evidence="1" key="1">
    <citation type="journal article" date="2020" name="bioRxiv">
        <title>Hybrid origin of Populus tomentosa Carr. identified through genome sequencing and phylogenomic analysis.</title>
        <authorList>
            <person name="An X."/>
            <person name="Gao K."/>
            <person name="Chen Z."/>
            <person name="Li J."/>
            <person name="Yang X."/>
            <person name="Yang X."/>
            <person name="Zhou J."/>
            <person name="Guo T."/>
            <person name="Zhao T."/>
            <person name="Huang S."/>
            <person name="Miao D."/>
            <person name="Khan W.U."/>
            <person name="Rao P."/>
            <person name="Ye M."/>
            <person name="Lei B."/>
            <person name="Liao W."/>
            <person name="Wang J."/>
            <person name="Ji L."/>
            <person name="Li Y."/>
            <person name="Guo B."/>
            <person name="Mustafa N.S."/>
            <person name="Li S."/>
            <person name="Yun Q."/>
            <person name="Keller S.R."/>
            <person name="Mao J."/>
            <person name="Zhang R."/>
            <person name="Strauss S.H."/>
        </authorList>
    </citation>
    <scope>NUCLEOTIDE SEQUENCE</scope>
    <source>
        <strain evidence="1">GM15</strain>
        <tissue evidence="1">Leaf</tissue>
    </source>
</reference>
<comment type="caution">
    <text evidence="1">The sequence shown here is derived from an EMBL/GenBank/DDBJ whole genome shotgun (WGS) entry which is preliminary data.</text>
</comment>
<gene>
    <name evidence="1" type="ORF">POTOM_036769</name>
</gene>
<dbReference type="AlphaFoldDB" id="A0A8X7Z3H8"/>
<dbReference type="OrthoDB" id="361870at2759"/>
<sequence>MNYQTFEHNHAYTTALCHLQHMTFETATRHRSKLTWQNQPIREPYTILSIKTATLASTRVNFSLSFPDLSCVRKSVYKKSIGNIFRYITQKNRHNKPSRVLELRVFCHGTKEVRG</sequence>
<organism evidence="1 2">
    <name type="scientific">Populus tomentosa</name>
    <name type="common">Chinese white poplar</name>
    <dbReference type="NCBI Taxonomy" id="118781"/>
    <lineage>
        <taxon>Eukaryota</taxon>
        <taxon>Viridiplantae</taxon>
        <taxon>Streptophyta</taxon>
        <taxon>Embryophyta</taxon>
        <taxon>Tracheophyta</taxon>
        <taxon>Spermatophyta</taxon>
        <taxon>Magnoliopsida</taxon>
        <taxon>eudicotyledons</taxon>
        <taxon>Gunneridae</taxon>
        <taxon>Pentapetalae</taxon>
        <taxon>rosids</taxon>
        <taxon>fabids</taxon>
        <taxon>Malpighiales</taxon>
        <taxon>Salicaceae</taxon>
        <taxon>Saliceae</taxon>
        <taxon>Populus</taxon>
    </lineage>
</organism>
<dbReference type="EMBL" id="JAAWWB010000019">
    <property type="protein sequence ID" value="KAG6760262.1"/>
    <property type="molecule type" value="Genomic_DNA"/>
</dbReference>
<protein>
    <submittedName>
        <fullName evidence="1">Uncharacterized protein</fullName>
    </submittedName>
</protein>
<name>A0A8X7Z3H8_POPTO</name>
<keyword evidence="2" id="KW-1185">Reference proteome</keyword>
<accession>A0A8X7Z3H8</accession>
<evidence type="ECO:0000313" key="2">
    <source>
        <dbReference type="Proteomes" id="UP000886885"/>
    </source>
</evidence>
<evidence type="ECO:0000313" key="1">
    <source>
        <dbReference type="EMBL" id="KAG6760262.1"/>
    </source>
</evidence>
<proteinExistence type="predicted"/>
<dbReference type="Proteomes" id="UP000886885">
    <property type="component" value="Chromosome 10A"/>
</dbReference>